<proteinExistence type="inferred from homology"/>
<dbReference type="InterPro" id="IPR014284">
    <property type="entry name" value="RNA_pol_sigma-70_dom"/>
</dbReference>
<feature type="region of interest" description="Disordered" evidence="5">
    <location>
        <begin position="1"/>
        <end position="55"/>
    </location>
</feature>
<keyword evidence="2" id="KW-0805">Transcription regulation</keyword>
<dbReference type="PANTHER" id="PTHR43133:SF51">
    <property type="entry name" value="RNA POLYMERASE SIGMA FACTOR"/>
    <property type="match status" value="1"/>
</dbReference>
<dbReference type="InterPro" id="IPR013324">
    <property type="entry name" value="RNA_pol_sigma_r3/r4-like"/>
</dbReference>
<evidence type="ECO:0000313" key="9">
    <source>
        <dbReference type="Proteomes" id="UP000320176"/>
    </source>
</evidence>
<dbReference type="Proteomes" id="UP000320176">
    <property type="component" value="Unassembled WGS sequence"/>
</dbReference>
<comment type="similarity">
    <text evidence="1">Belongs to the sigma-70 factor family. ECF subfamily.</text>
</comment>
<dbReference type="EMBL" id="SJPN01000001">
    <property type="protein sequence ID" value="TWU08568.1"/>
    <property type="molecule type" value="Genomic_DNA"/>
</dbReference>
<keyword evidence="3" id="KW-0731">Sigma factor</keyword>
<dbReference type="GO" id="GO:0003677">
    <property type="term" value="F:DNA binding"/>
    <property type="evidence" value="ECO:0007669"/>
    <property type="project" value="InterPro"/>
</dbReference>
<keyword evidence="9" id="KW-1185">Reference proteome</keyword>
<dbReference type="Pfam" id="PF08281">
    <property type="entry name" value="Sigma70_r4_2"/>
    <property type="match status" value="1"/>
</dbReference>
<organism evidence="8 9">
    <name type="scientific">Stieleria varia</name>
    <dbReference type="NCBI Taxonomy" id="2528005"/>
    <lineage>
        <taxon>Bacteria</taxon>
        <taxon>Pseudomonadati</taxon>
        <taxon>Planctomycetota</taxon>
        <taxon>Planctomycetia</taxon>
        <taxon>Pirellulales</taxon>
        <taxon>Pirellulaceae</taxon>
        <taxon>Stieleria</taxon>
    </lineage>
</organism>
<dbReference type="InterPro" id="IPR014326">
    <property type="entry name" value="RNA_pol_sigma-70_Plancto"/>
</dbReference>
<evidence type="ECO:0000259" key="7">
    <source>
        <dbReference type="Pfam" id="PF08281"/>
    </source>
</evidence>
<dbReference type="SUPFAM" id="SSF88659">
    <property type="entry name" value="Sigma3 and sigma4 domains of RNA polymerase sigma factors"/>
    <property type="match status" value="1"/>
</dbReference>
<accession>A0A5C6B9D9</accession>
<dbReference type="CDD" id="cd06171">
    <property type="entry name" value="Sigma70_r4"/>
    <property type="match status" value="1"/>
</dbReference>
<evidence type="ECO:0000256" key="2">
    <source>
        <dbReference type="ARBA" id="ARBA00023015"/>
    </source>
</evidence>
<protein>
    <submittedName>
        <fullName evidence="8">ECF RNA polymerase sigma factor SigH</fullName>
    </submittedName>
</protein>
<dbReference type="AlphaFoldDB" id="A0A5C6B9D9"/>
<feature type="domain" description="RNA polymerase sigma factor 70 region 4 type 2" evidence="7">
    <location>
        <begin position="175"/>
        <end position="226"/>
    </location>
</feature>
<dbReference type="RefSeq" id="WP_146518592.1">
    <property type="nucleotide sequence ID" value="NZ_CP151726.1"/>
</dbReference>
<dbReference type="GO" id="GO:0006352">
    <property type="term" value="P:DNA-templated transcription initiation"/>
    <property type="evidence" value="ECO:0007669"/>
    <property type="project" value="InterPro"/>
</dbReference>
<reference evidence="8 9" key="1">
    <citation type="submission" date="2019-02" db="EMBL/GenBank/DDBJ databases">
        <title>Deep-cultivation of Planctomycetes and their phenomic and genomic characterization uncovers novel biology.</title>
        <authorList>
            <person name="Wiegand S."/>
            <person name="Jogler M."/>
            <person name="Boedeker C."/>
            <person name="Pinto D."/>
            <person name="Vollmers J."/>
            <person name="Rivas-Marin E."/>
            <person name="Kohn T."/>
            <person name="Peeters S.H."/>
            <person name="Heuer A."/>
            <person name="Rast P."/>
            <person name="Oberbeckmann S."/>
            <person name="Bunk B."/>
            <person name="Jeske O."/>
            <person name="Meyerdierks A."/>
            <person name="Storesund J.E."/>
            <person name="Kallscheuer N."/>
            <person name="Luecker S."/>
            <person name="Lage O.M."/>
            <person name="Pohl T."/>
            <person name="Merkel B.J."/>
            <person name="Hornburger P."/>
            <person name="Mueller R.-W."/>
            <person name="Bruemmer F."/>
            <person name="Labrenz M."/>
            <person name="Spormann A.M."/>
            <person name="Op Den Camp H."/>
            <person name="Overmann J."/>
            <person name="Amann R."/>
            <person name="Jetten M.S.M."/>
            <person name="Mascher T."/>
            <person name="Medema M.H."/>
            <person name="Devos D.P."/>
            <person name="Kaster A.-K."/>
            <person name="Ovreas L."/>
            <person name="Rohde M."/>
            <person name="Galperin M.Y."/>
            <person name="Jogler C."/>
        </authorList>
    </citation>
    <scope>NUCLEOTIDE SEQUENCE [LARGE SCALE GENOMIC DNA]</scope>
    <source>
        <strain evidence="8 9">Pla52n</strain>
    </source>
</reference>
<dbReference type="Gene3D" id="1.10.10.10">
    <property type="entry name" value="Winged helix-like DNA-binding domain superfamily/Winged helix DNA-binding domain"/>
    <property type="match status" value="1"/>
</dbReference>
<dbReference type="SUPFAM" id="SSF88946">
    <property type="entry name" value="Sigma2 domain of RNA polymerase sigma factors"/>
    <property type="match status" value="1"/>
</dbReference>
<dbReference type="NCBIfam" id="TIGR02984">
    <property type="entry name" value="Sig-70_plancto1"/>
    <property type="match status" value="1"/>
</dbReference>
<dbReference type="NCBIfam" id="TIGR02937">
    <property type="entry name" value="sigma70-ECF"/>
    <property type="match status" value="1"/>
</dbReference>
<dbReference type="GO" id="GO:0016987">
    <property type="term" value="F:sigma factor activity"/>
    <property type="evidence" value="ECO:0007669"/>
    <property type="project" value="UniProtKB-KW"/>
</dbReference>
<dbReference type="OrthoDB" id="265297at2"/>
<keyword evidence="4" id="KW-0804">Transcription</keyword>
<dbReference type="PANTHER" id="PTHR43133">
    <property type="entry name" value="RNA POLYMERASE ECF-TYPE SIGMA FACTO"/>
    <property type="match status" value="1"/>
</dbReference>
<dbReference type="Pfam" id="PF04542">
    <property type="entry name" value="Sigma70_r2"/>
    <property type="match status" value="1"/>
</dbReference>
<sequence>MTESANPQSPNSPRDASESSSDSQKGVLADALDSSDPDTGEACSQESPPVDISDPAIIAQYEPYLRMLARTQMRRAYQAKIGASDMVQQAMLQAVQGLDGFRGATEAEFRAWLRQILARHLCHLDRDLHRDKRDIRREQSMEQKLAQSSMRLEGLLAGRGPTASQQFVLGENVIQVADAINRLPGTQADAVRLHYLDGLKLSEVAEQMGKSTGAVAGLLHRGMKTLRRQLG</sequence>
<feature type="domain" description="RNA polymerase sigma-70 region 2" evidence="6">
    <location>
        <begin position="61"/>
        <end position="120"/>
    </location>
</feature>
<comment type="caution">
    <text evidence="8">The sequence shown here is derived from an EMBL/GenBank/DDBJ whole genome shotgun (WGS) entry which is preliminary data.</text>
</comment>
<dbReference type="Gene3D" id="1.10.1740.10">
    <property type="match status" value="1"/>
</dbReference>
<dbReference type="InterPro" id="IPR039425">
    <property type="entry name" value="RNA_pol_sigma-70-like"/>
</dbReference>
<evidence type="ECO:0000256" key="4">
    <source>
        <dbReference type="ARBA" id="ARBA00023163"/>
    </source>
</evidence>
<evidence type="ECO:0000259" key="6">
    <source>
        <dbReference type="Pfam" id="PF04542"/>
    </source>
</evidence>
<dbReference type="InterPro" id="IPR036388">
    <property type="entry name" value="WH-like_DNA-bd_sf"/>
</dbReference>
<dbReference type="InterPro" id="IPR013325">
    <property type="entry name" value="RNA_pol_sigma_r2"/>
</dbReference>
<dbReference type="InterPro" id="IPR007627">
    <property type="entry name" value="RNA_pol_sigma70_r2"/>
</dbReference>
<evidence type="ECO:0000256" key="1">
    <source>
        <dbReference type="ARBA" id="ARBA00010641"/>
    </source>
</evidence>
<feature type="compositionally biased region" description="Low complexity" evidence="5">
    <location>
        <begin position="9"/>
        <end position="23"/>
    </location>
</feature>
<evidence type="ECO:0000256" key="3">
    <source>
        <dbReference type="ARBA" id="ARBA00023082"/>
    </source>
</evidence>
<dbReference type="InterPro" id="IPR013249">
    <property type="entry name" value="RNA_pol_sigma70_r4_t2"/>
</dbReference>
<evidence type="ECO:0000313" key="8">
    <source>
        <dbReference type="EMBL" id="TWU08568.1"/>
    </source>
</evidence>
<name>A0A5C6B9D9_9BACT</name>
<evidence type="ECO:0000256" key="5">
    <source>
        <dbReference type="SAM" id="MobiDB-lite"/>
    </source>
</evidence>
<gene>
    <name evidence="8" type="primary">sigH</name>
    <name evidence="8" type="ORF">Pla52n_11510</name>
</gene>